<dbReference type="SUPFAM" id="SSF52540">
    <property type="entry name" value="P-loop containing nucleoside triphosphate hydrolases"/>
    <property type="match status" value="3"/>
</dbReference>
<dbReference type="InterPro" id="IPR050206">
    <property type="entry name" value="FtsK/SpoIIIE/SftA"/>
</dbReference>
<keyword evidence="7 10" id="KW-1133">Transmembrane helix</keyword>
<evidence type="ECO:0000256" key="8">
    <source>
        <dbReference type="ARBA" id="ARBA00023136"/>
    </source>
</evidence>
<proteinExistence type="predicted"/>
<keyword evidence="8 10" id="KW-0472">Membrane</keyword>
<dbReference type="PANTHER" id="PTHR22683">
    <property type="entry name" value="SPORULATION PROTEIN RELATED"/>
    <property type="match status" value="1"/>
</dbReference>
<keyword evidence="3 10" id="KW-0812">Transmembrane</keyword>
<keyword evidence="2" id="KW-1003">Cell membrane</keyword>
<feature type="domain" description="FtsK" evidence="11">
    <location>
        <begin position="812"/>
        <end position="1013"/>
    </location>
</feature>
<dbReference type="InterPro" id="IPR003593">
    <property type="entry name" value="AAA+_ATPase"/>
</dbReference>
<evidence type="ECO:0000256" key="6">
    <source>
        <dbReference type="ARBA" id="ARBA00022840"/>
    </source>
</evidence>
<comment type="caution">
    <text evidence="12">The sequence shown here is derived from an EMBL/GenBank/DDBJ whole genome shotgun (WGS) entry which is preliminary data.</text>
</comment>
<dbReference type="InterPro" id="IPR023836">
    <property type="entry name" value="EccCa-like_Actinobacteria"/>
</dbReference>
<dbReference type="InterPro" id="IPR027417">
    <property type="entry name" value="P-loop_NTPase"/>
</dbReference>
<dbReference type="GO" id="GO:0003677">
    <property type="term" value="F:DNA binding"/>
    <property type="evidence" value="ECO:0007669"/>
    <property type="project" value="InterPro"/>
</dbReference>
<dbReference type="PANTHER" id="PTHR22683:SF1">
    <property type="entry name" value="TYPE VII SECRETION SYSTEM PROTEIN ESSC"/>
    <property type="match status" value="1"/>
</dbReference>
<evidence type="ECO:0000256" key="7">
    <source>
        <dbReference type="ARBA" id="ARBA00022989"/>
    </source>
</evidence>
<reference evidence="12 13" key="1">
    <citation type="submission" date="2018-02" db="EMBL/GenBank/DDBJ databases">
        <title>8 Nocardia nova and 1 Nocardia cyriacigeorgica strain used for evolution to TMP-SMX.</title>
        <authorList>
            <person name="Mehta H."/>
            <person name="Weng J."/>
            <person name="Shamoo Y."/>
        </authorList>
    </citation>
    <scope>NUCLEOTIDE SEQUENCE [LARGE SCALE GENOMIC DNA]</scope>
    <source>
        <strain evidence="12 13">MDA3139</strain>
    </source>
</reference>
<dbReference type="NCBIfam" id="TIGR03925">
    <property type="entry name" value="T7SS_EccC_b"/>
    <property type="match status" value="1"/>
</dbReference>
<feature type="binding site" evidence="9">
    <location>
        <begin position="481"/>
        <end position="488"/>
    </location>
    <ligand>
        <name>ATP</name>
        <dbReference type="ChEBI" id="CHEBI:30616"/>
    </ligand>
</feature>
<dbReference type="InterPro" id="IPR002543">
    <property type="entry name" value="FtsK_dom"/>
</dbReference>
<dbReference type="OrthoDB" id="9807790at2"/>
<keyword evidence="4" id="KW-0677">Repeat</keyword>
<evidence type="ECO:0000256" key="4">
    <source>
        <dbReference type="ARBA" id="ARBA00022737"/>
    </source>
</evidence>
<dbReference type="PROSITE" id="PS50901">
    <property type="entry name" value="FTSK"/>
    <property type="match status" value="3"/>
</dbReference>
<evidence type="ECO:0000259" key="11">
    <source>
        <dbReference type="PROSITE" id="PS50901"/>
    </source>
</evidence>
<name>A0A2S6ACK5_9NOCA</name>
<evidence type="ECO:0000256" key="1">
    <source>
        <dbReference type="ARBA" id="ARBA00004651"/>
    </source>
</evidence>
<dbReference type="GO" id="GO:0051301">
    <property type="term" value="P:cell division"/>
    <property type="evidence" value="ECO:0007669"/>
    <property type="project" value="UniProtKB-KW"/>
</dbReference>
<dbReference type="RefSeq" id="WP_104379221.1">
    <property type="nucleotide sequence ID" value="NZ_PSZC01000040.1"/>
</dbReference>
<accession>A0A2S6ACK5</accession>
<evidence type="ECO:0000256" key="3">
    <source>
        <dbReference type="ARBA" id="ARBA00022692"/>
    </source>
</evidence>
<evidence type="ECO:0000256" key="5">
    <source>
        <dbReference type="ARBA" id="ARBA00022741"/>
    </source>
</evidence>
<protein>
    <submittedName>
        <fullName evidence="12">Cell division protein FtsK</fullName>
    </submittedName>
</protein>
<keyword evidence="6 9" id="KW-0067">ATP-binding</keyword>
<dbReference type="EMBL" id="PSZC01000040">
    <property type="protein sequence ID" value="PPJ31832.1"/>
    <property type="molecule type" value="Genomic_DNA"/>
</dbReference>
<keyword evidence="12" id="KW-0132">Cell division</keyword>
<dbReference type="Proteomes" id="UP000239874">
    <property type="component" value="Unassembled WGS sequence"/>
</dbReference>
<dbReference type="SMART" id="SM00382">
    <property type="entry name" value="AAA"/>
    <property type="match status" value="3"/>
</dbReference>
<comment type="subcellular location">
    <subcellularLocation>
        <location evidence="1">Cell membrane</location>
        <topology evidence="1">Multi-pass membrane protein</topology>
    </subcellularLocation>
</comment>
<keyword evidence="12" id="KW-0131">Cell cycle</keyword>
<dbReference type="NCBIfam" id="TIGR03924">
    <property type="entry name" value="T7SS_EccC_a"/>
    <property type="match status" value="1"/>
</dbReference>
<keyword evidence="5 9" id="KW-0547">Nucleotide-binding</keyword>
<dbReference type="GO" id="GO:0005886">
    <property type="term" value="C:plasma membrane"/>
    <property type="evidence" value="ECO:0007669"/>
    <property type="project" value="UniProtKB-SubCell"/>
</dbReference>
<evidence type="ECO:0000313" key="12">
    <source>
        <dbReference type="EMBL" id="PPJ31832.1"/>
    </source>
</evidence>
<evidence type="ECO:0000256" key="2">
    <source>
        <dbReference type="ARBA" id="ARBA00022475"/>
    </source>
</evidence>
<feature type="binding site" evidence="9">
    <location>
        <begin position="1133"/>
        <end position="1140"/>
    </location>
    <ligand>
        <name>ATP</name>
        <dbReference type="ChEBI" id="CHEBI:30616"/>
    </ligand>
</feature>
<dbReference type="Pfam" id="PF01580">
    <property type="entry name" value="FtsK_SpoIIIE"/>
    <property type="match status" value="2"/>
</dbReference>
<feature type="binding site" evidence="9">
    <location>
        <begin position="831"/>
        <end position="838"/>
    </location>
    <ligand>
        <name>ATP</name>
        <dbReference type="ChEBI" id="CHEBI:30616"/>
    </ligand>
</feature>
<dbReference type="Gene3D" id="3.40.50.300">
    <property type="entry name" value="P-loop containing nucleotide triphosphate hydrolases"/>
    <property type="match status" value="4"/>
</dbReference>
<sequence length="1337" mass="145652">MTTTRRFVRPARTVKGPKAPAVTELRLQPPTELPKPVPASRIRMIMPVVMMAGMGGMMVMMFRNGGSFSPTMLFFPMMMVVSMFGMMGGALSGNGGGGAAGLNEERKDYLRSIAENRKTVHAAEAELYEYLRYTHPGPAELSRLVGGKRMWEVQVSGPQFLRVRIGRGRIANQVRVIVPEAAPTSDLDPVGVVEVTRFAKAYSTVGGMPVAINLLSVPQVGFDGDHGATAALVRAMVAEIVVLHGPDQVAIAAVLSDPDAPEWKWLKWLPHTQHPSETDAIGSSRMVYRSVGELRSKVLAGLNRGPFSANTQPTMDRTHYLLLVDTDGPTNERDISGVDGCTWLRLGVGEQNLPRALKFVVDEDRRLQEVTSRGLRAVGVGDTMSVTAITALARSISSYRLSSVVEAVTAEQTSGGTSWEEMVGILDPGAIRVERQWPRRRDSDRGRLNIPFGHDPTGQVVYLDIKESAEEGMGPHGMCIGATGSGKSEFLRTLVLSAIATHSPDVLNLLLVDFKGGATFLGFDRLHHVTAVVTNMEEEADLVTRMEDVISGEMARRQRILRDAGNFASVADYERAREQGAQLPPLPTLLIILDEFAELLEQHPNFSKLFVAIGRLGRSLRIHLLLASQKVPANRMGELEAHLSYRVALRTNQTSDSRDAIGTADAYHLPKKPGAGYLRVGSGDLQRFQAAYVGAPYTPPAQAAALGTTQRARRPGGGYRPPQAFTAAYIAPSRVEPVAPAPVVTLPDAPEAEPVTLMETVLQQYAGHGRRAHAMWLPPLSIPATLERLVAAVQPGTLQLPLAIVDKPRQQRQDVWSVDLSAGGGHMAIVGGPQSGKSTALQTLVVSAAMTHSPEQAQFYCLDFSGGLSSLRAIPHVGSVASARDVDRVRRTFALVTNLLAYRQSMFTELGIDSMREFRRRRADPVESEKLTAYGDVHGDVFLVIDGWDIGFAVNGPFYDEYSPVIESIALQGLNYGVHLVLSSSRWAAIRPAIKDLLQTRLEMRLGDLTDTVFGTHRAIVASIPPDRPGRCISSEALHMLTALPRIDGVGDPESAAAGLAAAGEELNRRYEGRRAPEVRLLPSKIELDRIHEVVPEPTSLAQQLVTPFGVRESDLGVAAVDFGVSTHFIVVGSPGCGKSTVLADLMRSIDRRFGPDQARILLVDYRRQHMDVVPDERLIGYLTSERDLQEGLPGFADKIRSRRPPDGVTSQQLKERSWWSGPEIFVVIDDYHMVAQRGMLNPLDPLKDIIVDGRDTGLHIIVGRNIAQADSAMYDNIMGQIKNLNCSGLIMDGTKLDGMLIGDVKATKQPLGRGILVEPLHSRRDLVQAAWTPTEQ</sequence>
<evidence type="ECO:0000313" key="13">
    <source>
        <dbReference type="Proteomes" id="UP000239874"/>
    </source>
</evidence>
<feature type="domain" description="FtsK" evidence="11">
    <location>
        <begin position="458"/>
        <end position="658"/>
    </location>
</feature>
<gene>
    <name evidence="12" type="ORF">C5E45_33110</name>
</gene>
<organism evidence="12 13">
    <name type="scientific">Nocardia nova</name>
    <dbReference type="NCBI Taxonomy" id="37330"/>
    <lineage>
        <taxon>Bacteria</taxon>
        <taxon>Bacillati</taxon>
        <taxon>Actinomycetota</taxon>
        <taxon>Actinomycetes</taxon>
        <taxon>Mycobacteriales</taxon>
        <taxon>Nocardiaceae</taxon>
        <taxon>Nocardia</taxon>
    </lineage>
</organism>
<feature type="transmembrane region" description="Helical" evidence="10">
    <location>
        <begin position="74"/>
        <end position="93"/>
    </location>
</feature>
<dbReference type="GO" id="GO:0005524">
    <property type="term" value="F:ATP binding"/>
    <property type="evidence" value="ECO:0007669"/>
    <property type="project" value="UniProtKB-UniRule"/>
</dbReference>
<dbReference type="InterPro" id="IPR023837">
    <property type="entry name" value="EccCb-like_Actinobacteria"/>
</dbReference>
<evidence type="ECO:0000256" key="10">
    <source>
        <dbReference type="SAM" id="Phobius"/>
    </source>
</evidence>
<feature type="domain" description="FtsK" evidence="11">
    <location>
        <begin position="1113"/>
        <end position="1297"/>
    </location>
</feature>
<evidence type="ECO:0000256" key="9">
    <source>
        <dbReference type="PROSITE-ProRule" id="PRU00289"/>
    </source>
</evidence>